<dbReference type="Gene3D" id="3.40.50.10490">
    <property type="entry name" value="Glucose-6-phosphate isomerase like protein, domain 1"/>
    <property type="match status" value="1"/>
</dbReference>
<keyword evidence="3" id="KW-0324">Glycolysis</keyword>
<evidence type="ECO:0000256" key="4">
    <source>
        <dbReference type="ARBA" id="ARBA00023163"/>
    </source>
</evidence>
<evidence type="ECO:0000259" key="6">
    <source>
        <dbReference type="PROSITE" id="PS51464"/>
    </source>
</evidence>
<dbReference type="PANTHER" id="PTHR30514:SF18">
    <property type="entry name" value="RPIR-FAMILY TRANSCRIPTIONAL REGULATOR"/>
    <property type="match status" value="1"/>
</dbReference>
<dbReference type="SUPFAM" id="SSF46689">
    <property type="entry name" value="Homeodomain-like"/>
    <property type="match status" value="1"/>
</dbReference>
<evidence type="ECO:0000256" key="2">
    <source>
        <dbReference type="ARBA" id="ARBA00023125"/>
    </source>
</evidence>
<dbReference type="PROSITE" id="PS51464">
    <property type="entry name" value="SIS"/>
    <property type="match status" value="1"/>
</dbReference>
<dbReference type="OrthoDB" id="8713538at2"/>
<dbReference type="PANTHER" id="PTHR30514">
    <property type="entry name" value="GLUCOKINASE"/>
    <property type="match status" value="1"/>
</dbReference>
<dbReference type="GO" id="GO:0006096">
    <property type="term" value="P:glycolytic process"/>
    <property type="evidence" value="ECO:0007669"/>
    <property type="project" value="UniProtKB-KW"/>
</dbReference>
<keyword evidence="1" id="KW-0805">Transcription regulation</keyword>
<dbReference type="GO" id="GO:0003700">
    <property type="term" value="F:DNA-binding transcription factor activity"/>
    <property type="evidence" value="ECO:0007669"/>
    <property type="project" value="InterPro"/>
</dbReference>
<dbReference type="Proteomes" id="UP000194161">
    <property type="component" value="Chromosome"/>
</dbReference>
<sequence>MSATSSAAPRTLAQFQEYCRSHFGELSTQYQQGVRYLMDHPDEVPISSMRAIAGRAGVQPATLVRLAQHLGFDGWQSLRALFVEDFRGSHQPYASRARKVVRKGGSSRLLDDIVQAQHQNLEAMRAQAQAGLASAAELLGQAQSVHVAGFRACFPVACTFHYLYRLFRKSVHLVRADAGALEMELRAFERQDAVLVISFAPYSQEVLRVVEAAGAAGCRVVALTDSSVSPLALQADCTVLFSVESPSFFPSITAGVAAAEALVEQLLAREGKGAVKALEAAEGQLHRMGAYVTARRR</sequence>
<dbReference type="STRING" id="463040.CAL15_05135"/>
<organism evidence="7 8">
    <name type="scientific">Bordetella genomosp. 13</name>
    <dbReference type="NCBI Taxonomy" id="463040"/>
    <lineage>
        <taxon>Bacteria</taxon>
        <taxon>Pseudomonadati</taxon>
        <taxon>Pseudomonadota</taxon>
        <taxon>Betaproteobacteria</taxon>
        <taxon>Burkholderiales</taxon>
        <taxon>Alcaligenaceae</taxon>
        <taxon>Bordetella</taxon>
    </lineage>
</organism>
<evidence type="ECO:0000256" key="3">
    <source>
        <dbReference type="ARBA" id="ARBA00023152"/>
    </source>
</evidence>
<evidence type="ECO:0000313" key="8">
    <source>
        <dbReference type="Proteomes" id="UP000194161"/>
    </source>
</evidence>
<dbReference type="Pfam" id="PF01380">
    <property type="entry name" value="SIS"/>
    <property type="match status" value="1"/>
</dbReference>
<reference evidence="7 8" key="1">
    <citation type="submission" date="2017-05" db="EMBL/GenBank/DDBJ databases">
        <title>Complete and WGS of Bordetella genogroups.</title>
        <authorList>
            <person name="Spilker T."/>
            <person name="LiPuma J."/>
        </authorList>
    </citation>
    <scope>NUCLEOTIDE SEQUENCE [LARGE SCALE GENOMIC DNA]</scope>
    <source>
        <strain evidence="7 8">AU7206</strain>
    </source>
</reference>
<dbReference type="RefSeq" id="WP_086077596.1">
    <property type="nucleotide sequence ID" value="NZ_CP021111.1"/>
</dbReference>
<name>A0A1W6Z8W8_9BORD</name>
<dbReference type="EMBL" id="CP021111">
    <property type="protein sequence ID" value="ARP93823.1"/>
    <property type="molecule type" value="Genomic_DNA"/>
</dbReference>
<keyword evidence="2 7" id="KW-0238">DNA-binding</keyword>
<dbReference type="KEGG" id="bgm:CAL15_05135"/>
<dbReference type="InterPro" id="IPR036388">
    <property type="entry name" value="WH-like_DNA-bd_sf"/>
</dbReference>
<accession>A0A1W6Z8W8</accession>
<dbReference type="SUPFAM" id="SSF53697">
    <property type="entry name" value="SIS domain"/>
    <property type="match status" value="1"/>
</dbReference>
<dbReference type="CDD" id="cd05013">
    <property type="entry name" value="SIS_RpiR"/>
    <property type="match status" value="1"/>
</dbReference>
<keyword evidence="8" id="KW-1185">Reference proteome</keyword>
<protein>
    <submittedName>
        <fullName evidence="7">DNA-binding protein</fullName>
    </submittedName>
</protein>
<dbReference type="InterPro" id="IPR035472">
    <property type="entry name" value="RpiR-like_SIS"/>
</dbReference>
<feature type="domain" description="SIS" evidence="6">
    <location>
        <begin position="135"/>
        <end position="272"/>
    </location>
</feature>
<dbReference type="InterPro" id="IPR046348">
    <property type="entry name" value="SIS_dom_sf"/>
</dbReference>
<dbReference type="Gene3D" id="1.10.10.10">
    <property type="entry name" value="Winged helix-like DNA-binding domain superfamily/Winged helix DNA-binding domain"/>
    <property type="match status" value="1"/>
</dbReference>
<evidence type="ECO:0000313" key="7">
    <source>
        <dbReference type="EMBL" id="ARP93823.1"/>
    </source>
</evidence>
<evidence type="ECO:0000259" key="5">
    <source>
        <dbReference type="PROSITE" id="PS51071"/>
    </source>
</evidence>
<keyword evidence="4" id="KW-0804">Transcription</keyword>
<dbReference type="AlphaFoldDB" id="A0A1W6Z8W8"/>
<dbReference type="InterPro" id="IPR009057">
    <property type="entry name" value="Homeodomain-like_sf"/>
</dbReference>
<dbReference type="GO" id="GO:0003677">
    <property type="term" value="F:DNA binding"/>
    <property type="evidence" value="ECO:0007669"/>
    <property type="project" value="UniProtKB-KW"/>
</dbReference>
<gene>
    <name evidence="7" type="ORF">CAL15_05135</name>
</gene>
<proteinExistence type="predicted"/>
<dbReference type="PROSITE" id="PS51071">
    <property type="entry name" value="HTH_RPIR"/>
    <property type="match status" value="1"/>
</dbReference>
<dbReference type="InterPro" id="IPR047640">
    <property type="entry name" value="RpiR-like"/>
</dbReference>
<dbReference type="Pfam" id="PF01418">
    <property type="entry name" value="HTH_6"/>
    <property type="match status" value="1"/>
</dbReference>
<evidence type="ECO:0000256" key="1">
    <source>
        <dbReference type="ARBA" id="ARBA00023015"/>
    </source>
</evidence>
<feature type="domain" description="HTH rpiR-type" evidence="5">
    <location>
        <begin position="13"/>
        <end position="89"/>
    </location>
</feature>
<dbReference type="InterPro" id="IPR000281">
    <property type="entry name" value="HTH_RpiR"/>
</dbReference>
<dbReference type="GO" id="GO:0097367">
    <property type="term" value="F:carbohydrate derivative binding"/>
    <property type="evidence" value="ECO:0007669"/>
    <property type="project" value="InterPro"/>
</dbReference>
<dbReference type="InterPro" id="IPR001347">
    <property type="entry name" value="SIS_dom"/>
</dbReference>